<keyword evidence="2" id="KW-1185">Reference proteome</keyword>
<dbReference type="Gene3D" id="1.10.10.10">
    <property type="entry name" value="Winged helix-like DNA-binding domain superfamily/Winged helix DNA-binding domain"/>
    <property type="match status" value="1"/>
</dbReference>
<dbReference type="AlphaFoldDB" id="A0A6N9TDE8"/>
<dbReference type="InterPro" id="IPR036388">
    <property type="entry name" value="WH-like_DNA-bd_sf"/>
</dbReference>
<name>A0A6N9TDE8_9ALTE</name>
<dbReference type="RefSeq" id="WP_163105720.1">
    <property type="nucleotide sequence ID" value="NZ_JAAAWO010000003.1"/>
</dbReference>
<dbReference type="InterPro" id="IPR036390">
    <property type="entry name" value="WH_DNA-bd_sf"/>
</dbReference>
<evidence type="ECO:0008006" key="3">
    <source>
        <dbReference type="Google" id="ProtNLM"/>
    </source>
</evidence>
<protein>
    <recommendedName>
        <fullName evidence="3">MarR family transcriptional regulator</fullName>
    </recommendedName>
</protein>
<comment type="caution">
    <text evidence="1">The sequence shown here is derived from an EMBL/GenBank/DDBJ whole genome shotgun (WGS) entry which is preliminary data.</text>
</comment>
<evidence type="ECO:0000313" key="2">
    <source>
        <dbReference type="Proteomes" id="UP000471381"/>
    </source>
</evidence>
<proteinExistence type="predicted"/>
<accession>A0A6N9TDE8</accession>
<sequence>MNYIERAIDTSMNHICITNPNDPGTLGLLRENAVIAIIGGFGVSTKTILQRHLSTSRESVNKLVNRLKKKGLVSVHHTFSNTDRGFIVLTAHGIREAEFLLNRELYLRSDISRVNERNLIHDLSVQLVVLELAKTQKISGFATERDISIQLEQRGNDPRLIDAIVIDAVSNQSIAVEMEASNSKNKGNGDIRRKILSKYLQELESNNGLYDFVYMYSHRQRFLTQIEKAHTKLFASQRSSFTPEQQELLTNRIKFKHNFCNTIYELMFNSKRQLNDNKLELARKDMYLLQLKEIEKLAQTSGDRVVEIRRDGFVEAGKIMGLIE</sequence>
<dbReference type="Proteomes" id="UP000471381">
    <property type="component" value="Unassembled WGS sequence"/>
</dbReference>
<organism evidence="1 2">
    <name type="scientific">Alteromonas genovensis</name>
    <dbReference type="NCBI Taxonomy" id="471225"/>
    <lineage>
        <taxon>Bacteria</taxon>
        <taxon>Pseudomonadati</taxon>
        <taxon>Pseudomonadota</taxon>
        <taxon>Gammaproteobacteria</taxon>
        <taxon>Alteromonadales</taxon>
        <taxon>Alteromonadaceae</taxon>
        <taxon>Alteromonas/Salinimonas group</taxon>
        <taxon>Alteromonas</taxon>
    </lineage>
</organism>
<reference evidence="1 2" key="1">
    <citation type="submission" date="2020-01" db="EMBL/GenBank/DDBJ databases">
        <title>Genomes of bacteria type strains.</title>
        <authorList>
            <person name="Chen J."/>
            <person name="Zhu S."/>
            <person name="Yang J."/>
        </authorList>
    </citation>
    <scope>NUCLEOTIDE SEQUENCE [LARGE SCALE GENOMIC DNA]</scope>
    <source>
        <strain evidence="1 2">LMG 24078</strain>
    </source>
</reference>
<dbReference type="EMBL" id="JAAAWO010000003">
    <property type="protein sequence ID" value="NDW15181.1"/>
    <property type="molecule type" value="Genomic_DNA"/>
</dbReference>
<evidence type="ECO:0000313" key="1">
    <source>
        <dbReference type="EMBL" id="NDW15181.1"/>
    </source>
</evidence>
<gene>
    <name evidence="1" type="ORF">GTQ48_06570</name>
</gene>
<dbReference type="SUPFAM" id="SSF46785">
    <property type="entry name" value="Winged helix' DNA-binding domain"/>
    <property type="match status" value="1"/>
</dbReference>